<sequence>MVGGRCCGDGGSTASASPIAGFSGGIVSCMKGGACDGSGGEDFLAGCGDGVGSDSGSKDDSVRSIGSETLAFFFGGLVPDLWPLEELTPTMASQWGRRLSSSGSSHDGVSENGRRCARLAQAEEADGRRGGVDLTAGGRFRSPFPSCEKGLRRCKVDTRVPKGGSTATKHPLKWRLGCEMEDFKAWRFRNHFAAAKWMYGAAKWHSCAKGSLRNCENFCKGH</sequence>
<dbReference type="PROSITE" id="PS51257">
    <property type="entry name" value="PROKAR_LIPOPROTEIN"/>
    <property type="match status" value="1"/>
</dbReference>
<proteinExistence type="predicted"/>
<dbReference type="EMBL" id="AM458734">
    <property type="protein sequence ID" value="CAN72317.1"/>
    <property type="molecule type" value="Genomic_DNA"/>
</dbReference>
<gene>
    <name evidence="1" type="ORF">VITISV_037428</name>
</gene>
<dbReference type="AlphaFoldDB" id="A5BGI2"/>
<evidence type="ECO:0000313" key="1">
    <source>
        <dbReference type="EMBL" id="CAN72317.1"/>
    </source>
</evidence>
<reference evidence="1" key="1">
    <citation type="journal article" date="2007" name="PLoS ONE">
        <title>The first genome sequence of an elite grapevine cultivar (Pinot noir Vitis vinifera L.): coping with a highly heterozygous genome.</title>
        <authorList>
            <person name="Velasco R."/>
            <person name="Zharkikh A."/>
            <person name="Troggio M."/>
            <person name="Cartwright D.A."/>
            <person name="Cestaro A."/>
            <person name="Pruss D."/>
            <person name="Pindo M."/>
            <person name="FitzGerald L.M."/>
            <person name="Vezzulli S."/>
            <person name="Reid J."/>
            <person name="Malacarne G."/>
            <person name="Iliev D."/>
            <person name="Coppola G."/>
            <person name="Wardell B."/>
            <person name="Micheletti D."/>
            <person name="Macalma T."/>
            <person name="Facci M."/>
            <person name="Mitchell J.T."/>
            <person name="Perazzolli M."/>
            <person name="Eldredge G."/>
            <person name="Gatto P."/>
            <person name="Oyzerski R."/>
            <person name="Moretto M."/>
            <person name="Gutin N."/>
            <person name="Stefanini M."/>
            <person name="Chen Y."/>
            <person name="Segala C."/>
            <person name="Davenport C."/>
            <person name="Dematte L."/>
            <person name="Mraz A."/>
            <person name="Battilana J."/>
            <person name="Stormo K."/>
            <person name="Costa F."/>
            <person name="Tao Q."/>
            <person name="Si-Ammour A."/>
            <person name="Harkins T."/>
            <person name="Lackey A."/>
            <person name="Perbost C."/>
            <person name="Taillon B."/>
            <person name="Stella A."/>
            <person name="Solovyev V."/>
            <person name="Fawcett J.A."/>
            <person name="Sterck L."/>
            <person name="Vandepoele K."/>
            <person name="Grando S.M."/>
            <person name="Toppo S."/>
            <person name="Moser C."/>
            <person name="Lanchbury J."/>
            <person name="Bogden R."/>
            <person name="Skolnick M."/>
            <person name="Sgaramella V."/>
            <person name="Bhatnagar S.K."/>
            <person name="Fontana P."/>
            <person name="Gutin A."/>
            <person name="Van de Peer Y."/>
            <person name="Salamini F."/>
            <person name="Viola R."/>
        </authorList>
    </citation>
    <scope>NUCLEOTIDE SEQUENCE</scope>
</reference>
<protein>
    <submittedName>
        <fullName evidence="1">Uncharacterized protein</fullName>
    </submittedName>
</protein>
<organism evidence="1">
    <name type="scientific">Vitis vinifera</name>
    <name type="common">Grape</name>
    <dbReference type="NCBI Taxonomy" id="29760"/>
    <lineage>
        <taxon>Eukaryota</taxon>
        <taxon>Viridiplantae</taxon>
        <taxon>Streptophyta</taxon>
        <taxon>Embryophyta</taxon>
        <taxon>Tracheophyta</taxon>
        <taxon>Spermatophyta</taxon>
        <taxon>Magnoliopsida</taxon>
        <taxon>eudicotyledons</taxon>
        <taxon>Gunneridae</taxon>
        <taxon>Pentapetalae</taxon>
        <taxon>rosids</taxon>
        <taxon>Vitales</taxon>
        <taxon>Vitaceae</taxon>
        <taxon>Viteae</taxon>
        <taxon>Vitis</taxon>
    </lineage>
</organism>
<name>A5BGI2_VITVI</name>
<accession>A5BGI2</accession>